<sequence length="143" mass="16238">MKNLIPHEAPLVLYHREEEIFLLFQLMTYRKKIKNLQKIITLSSSPTILLLFSLNRGAFLRHNPPPIDPQPLQVRTSSPRGYHLCASVSSDLNLTQANTTANQRIHSENKIFEAYLSDFVRRVFDGGDEKLETRGVGNVSGCC</sequence>
<evidence type="ECO:0000313" key="2">
    <source>
        <dbReference type="Proteomes" id="UP001157006"/>
    </source>
</evidence>
<dbReference type="AlphaFoldDB" id="A0AAV1AWR2"/>
<dbReference type="EMBL" id="OX451740">
    <property type="protein sequence ID" value="CAI8613723.1"/>
    <property type="molecule type" value="Genomic_DNA"/>
</dbReference>
<dbReference type="Proteomes" id="UP001157006">
    <property type="component" value="Chromosome 5"/>
</dbReference>
<evidence type="ECO:0000313" key="1">
    <source>
        <dbReference type="EMBL" id="CAI8613723.1"/>
    </source>
</evidence>
<accession>A0AAV1AWR2</accession>
<name>A0AAV1AWR2_VICFA</name>
<proteinExistence type="predicted"/>
<keyword evidence="2" id="KW-1185">Reference proteome</keyword>
<protein>
    <submittedName>
        <fullName evidence="1">Uncharacterized protein</fullName>
    </submittedName>
</protein>
<organism evidence="1 2">
    <name type="scientific">Vicia faba</name>
    <name type="common">Broad bean</name>
    <name type="synonym">Faba vulgaris</name>
    <dbReference type="NCBI Taxonomy" id="3906"/>
    <lineage>
        <taxon>Eukaryota</taxon>
        <taxon>Viridiplantae</taxon>
        <taxon>Streptophyta</taxon>
        <taxon>Embryophyta</taxon>
        <taxon>Tracheophyta</taxon>
        <taxon>Spermatophyta</taxon>
        <taxon>Magnoliopsida</taxon>
        <taxon>eudicotyledons</taxon>
        <taxon>Gunneridae</taxon>
        <taxon>Pentapetalae</taxon>
        <taxon>rosids</taxon>
        <taxon>fabids</taxon>
        <taxon>Fabales</taxon>
        <taxon>Fabaceae</taxon>
        <taxon>Papilionoideae</taxon>
        <taxon>50 kb inversion clade</taxon>
        <taxon>NPAAA clade</taxon>
        <taxon>Hologalegina</taxon>
        <taxon>IRL clade</taxon>
        <taxon>Fabeae</taxon>
        <taxon>Vicia</taxon>
    </lineage>
</organism>
<gene>
    <name evidence="1" type="ORF">VFH_V094400</name>
</gene>
<reference evidence="1 2" key="1">
    <citation type="submission" date="2023-01" db="EMBL/GenBank/DDBJ databases">
        <authorList>
            <person name="Kreplak J."/>
        </authorList>
    </citation>
    <scope>NUCLEOTIDE SEQUENCE [LARGE SCALE GENOMIC DNA]</scope>
</reference>